<dbReference type="RefSeq" id="XP_015185336.1">
    <property type="nucleotide sequence ID" value="XM_015329850.1"/>
</dbReference>
<evidence type="ECO:0000313" key="3">
    <source>
        <dbReference type="RefSeq" id="XP_015185336.1"/>
    </source>
</evidence>
<dbReference type="Proteomes" id="UP000694924">
    <property type="component" value="Unplaced"/>
</dbReference>
<evidence type="ECO:0000256" key="1">
    <source>
        <dbReference type="SAM" id="MobiDB-lite"/>
    </source>
</evidence>
<keyword evidence="2" id="KW-1185">Reference proteome</keyword>
<feature type="compositionally biased region" description="Gly residues" evidence="1">
    <location>
        <begin position="24"/>
        <end position="33"/>
    </location>
</feature>
<gene>
    <name evidence="3" type="primary">LOC107071128</name>
</gene>
<feature type="region of interest" description="Disordered" evidence="1">
    <location>
        <begin position="76"/>
        <end position="154"/>
    </location>
</feature>
<accession>A0ABM1IYP9</accession>
<feature type="compositionally biased region" description="Polar residues" evidence="1">
    <location>
        <begin position="131"/>
        <end position="143"/>
    </location>
</feature>
<dbReference type="Gene3D" id="4.10.365.10">
    <property type="entry name" value="p27"/>
    <property type="match status" value="1"/>
</dbReference>
<proteinExistence type="predicted"/>
<reference evidence="3" key="1">
    <citation type="submission" date="2025-08" db="UniProtKB">
        <authorList>
            <consortium name="RefSeq"/>
        </authorList>
    </citation>
    <scope>IDENTIFICATION</scope>
    <source>
        <tissue evidence="3">Whole body</tissue>
    </source>
</reference>
<protein>
    <submittedName>
        <fullName evidence="3">Uncharacterized protein LOC107071128</fullName>
    </submittedName>
</protein>
<evidence type="ECO:0000313" key="2">
    <source>
        <dbReference type="Proteomes" id="UP000694924"/>
    </source>
</evidence>
<dbReference type="GeneID" id="107071128"/>
<feature type="region of interest" description="Disordered" evidence="1">
    <location>
        <begin position="17"/>
        <end position="38"/>
    </location>
</feature>
<sequence>MLATSICREVHFTVLPSNTTMNGGRNGGGGGGASANAASSFNASSRVSRCLFGSPNSRETAEMLQEALDTERKRFARRWGIDPCSENKENDCRWSYNEHTPKKRSSPYSKQTNIHDYWRSRKGSESGKKPLTSSSDITKQQGLERSPRRSPRSH</sequence>
<dbReference type="InterPro" id="IPR044898">
    <property type="entry name" value="CDI_dom_sf"/>
</dbReference>
<feature type="compositionally biased region" description="Basic and acidic residues" evidence="1">
    <location>
        <begin position="116"/>
        <end position="128"/>
    </location>
</feature>
<organism evidence="2 3">
    <name type="scientific">Polistes dominula</name>
    <name type="common">European paper wasp</name>
    <name type="synonym">Vespa dominula</name>
    <dbReference type="NCBI Taxonomy" id="743375"/>
    <lineage>
        <taxon>Eukaryota</taxon>
        <taxon>Metazoa</taxon>
        <taxon>Ecdysozoa</taxon>
        <taxon>Arthropoda</taxon>
        <taxon>Hexapoda</taxon>
        <taxon>Insecta</taxon>
        <taxon>Pterygota</taxon>
        <taxon>Neoptera</taxon>
        <taxon>Endopterygota</taxon>
        <taxon>Hymenoptera</taxon>
        <taxon>Apocrita</taxon>
        <taxon>Aculeata</taxon>
        <taxon>Vespoidea</taxon>
        <taxon>Vespidae</taxon>
        <taxon>Polistinae</taxon>
        <taxon>Polistini</taxon>
        <taxon>Polistes</taxon>
    </lineage>
</organism>
<name>A0ABM1IYP9_POLDO</name>